<accession>A0A5C5WTN2</accession>
<dbReference type="GO" id="GO:0006284">
    <property type="term" value="P:base-excision repair"/>
    <property type="evidence" value="ECO:0007669"/>
    <property type="project" value="InterPro"/>
</dbReference>
<feature type="region of interest" description="Disordered" evidence="2">
    <location>
        <begin position="1"/>
        <end position="20"/>
    </location>
</feature>
<feature type="binding site" evidence="1">
    <location>
        <position position="26"/>
    </location>
    <ligand>
        <name>Zn(2+)</name>
        <dbReference type="ChEBI" id="CHEBI:29105"/>
    </ligand>
</feature>
<dbReference type="PANTHER" id="PTHR30037">
    <property type="entry name" value="DNA-3-METHYLADENINE GLYCOSYLASE 1"/>
    <property type="match status" value="1"/>
</dbReference>
<dbReference type="SUPFAM" id="SSF48150">
    <property type="entry name" value="DNA-glycosylase"/>
    <property type="match status" value="1"/>
</dbReference>
<dbReference type="InterPro" id="IPR005019">
    <property type="entry name" value="Adenine_glyco"/>
</dbReference>
<proteinExistence type="predicted"/>
<dbReference type="InterPro" id="IPR011257">
    <property type="entry name" value="DNA_glycosylase"/>
</dbReference>
<dbReference type="GO" id="GO:0046872">
    <property type="term" value="F:metal ion binding"/>
    <property type="evidence" value="ECO:0007669"/>
    <property type="project" value="UniProtKB-KW"/>
</dbReference>
<dbReference type="Pfam" id="PF03352">
    <property type="entry name" value="Adenine_glyco"/>
    <property type="match status" value="1"/>
</dbReference>
<dbReference type="EC" id="3.2.2.20" evidence="3"/>
<dbReference type="InterPro" id="IPR004597">
    <property type="entry name" value="Tag"/>
</dbReference>
<dbReference type="EMBL" id="SJPI01000001">
    <property type="protein sequence ID" value="TWT53505.1"/>
    <property type="molecule type" value="Genomic_DNA"/>
</dbReference>
<evidence type="ECO:0000313" key="3">
    <source>
        <dbReference type="EMBL" id="TWT53505.1"/>
    </source>
</evidence>
<sequence>MNESKDRRNVSSSRDVHSEPDGVPRCWWCGTDPLYRAYHDDEWGLPVVDDRGLFEKICLEGFQSGLSWITVLKKRHAFRKAFKNFDHKKLVKFNDADIERLVLNADIIRHRGKIKSVINNADRAIQTINDHGSLASFLWQFEPKTHRSPRSKNEVAATSPESTAMSKALKKNGWTFVGPTTCYALMQAMGMVNDHLPECHAWPVVEQARAALPRPR</sequence>
<keyword evidence="3" id="KW-0326">Glycosidase</keyword>
<dbReference type="Proteomes" id="UP000316598">
    <property type="component" value="Unassembled WGS sequence"/>
</dbReference>
<evidence type="ECO:0000256" key="1">
    <source>
        <dbReference type="PIRSR" id="PIRSR604597-1"/>
    </source>
</evidence>
<keyword evidence="3" id="KW-0378">Hydrolase</keyword>
<name>A0A5C5WTN2_9BACT</name>
<dbReference type="AlphaFoldDB" id="A0A5C5WTN2"/>
<organism evidence="3 4">
    <name type="scientific">Rubripirellula amarantea</name>
    <dbReference type="NCBI Taxonomy" id="2527999"/>
    <lineage>
        <taxon>Bacteria</taxon>
        <taxon>Pseudomonadati</taxon>
        <taxon>Planctomycetota</taxon>
        <taxon>Planctomycetia</taxon>
        <taxon>Pirellulales</taxon>
        <taxon>Pirellulaceae</taxon>
        <taxon>Rubripirellula</taxon>
    </lineage>
</organism>
<gene>
    <name evidence="3" type="primary">tag</name>
    <name evidence="3" type="ORF">Pla22_11340</name>
</gene>
<protein>
    <submittedName>
        <fullName evidence="3">DNA-3-methyladenine glycosylase 1</fullName>
        <ecNumber evidence="3">3.2.2.20</ecNumber>
    </submittedName>
</protein>
<dbReference type="NCBIfam" id="TIGR00624">
    <property type="entry name" value="tag"/>
    <property type="match status" value="1"/>
</dbReference>
<feature type="binding site" evidence="1">
    <location>
        <position position="39"/>
    </location>
    <ligand>
        <name>Zn(2+)</name>
        <dbReference type="ChEBI" id="CHEBI:29105"/>
    </ligand>
</feature>
<dbReference type="GO" id="GO:0008725">
    <property type="term" value="F:DNA-3-methyladenine glycosylase activity"/>
    <property type="evidence" value="ECO:0007669"/>
    <property type="project" value="UniProtKB-EC"/>
</dbReference>
<feature type="binding site" evidence="1">
    <location>
        <position position="199"/>
    </location>
    <ligand>
        <name>Zn(2+)</name>
        <dbReference type="ChEBI" id="CHEBI:29105"/>
    </ligand>
</feature>
<reference evidence="3 4" key="1">
    <citation type="submission" date="2019-02" db="EMBL/GenBank/DDBJ databases">
        <title>Deep-cultivation of Planctomycetes and their phenomic and genomic characterization uncovers novel biology.</title>
        <authorList>
            <person name="Wiegand S."/>
            <person name="Jogler M."/>
            <person name="Boedeker C."/>
            <person name="Pinto D."/>
            <person name="Vollmers J."/>
            <person name="Rivas-Marin E."/>
            <person name="Kohn T."/>
            <person name="Peeters S.H."/>
            <person name="Heuer A."/>
            <person name="Rast P."/>
            <person name="Oberbeckmann S."/>
            <person name="Bunk B."/>
            <person name="Jeske O."/>
            <person name="Meyerdierks A."/>
            <person name="Storesund J.E."/>
            <person name="Kallscheuer N."/>
            <person name="Luecker S."/>
            <person name="Lage O.M."/>
            <person name="Pohl T."/>
            <person name="Merkel B.J."/>
            <person name="Hornburger P."/>
            <person name="Mueller R.-W."/>
            <person name="Bruemmer F."/>
            <person name="Labrenz M."/>
            <person name="Spormann A.M."/>
            <person name="Op Den Camp H."/>
            <person name="Overmann J."/>
            <person name="Amann R."/>
            <person name="Jetten M.S.M."/>
            <person name="Mascher T."/>
            <person name="Medema M.H."/>
            <person name="Devos D.P."/>
            <person name="Kaster A.-K."/>
            <person name="Ovreas L."/>
            <person name="Rohde M."/>
            <person name="Galperin M.Y."/>
            <person name="Jogler C."/>
        </authorList>
    </citation>
    <scope>NUCLEOTIDE SEQUENCE [LARGE SCALE GENOMIC DNA]</scope>
    <source>
        <strain evidence="3 4">Pla22</strain>
    </source>
</reference>
<keyword evidence="4" id="KW-1185">Reference proteome</keyword>
<keyword evidence="1" id="KW-0479">Metal-binding</keyword>
<dbReference type="PANTHER" id="PTHR30037:SF4">
    <property type="entry name" value="DNA-3-METHYLADENINE GLYCOSYLASE I"/>
    <property type="match status" value="1"/>
</dbReference>
<evidence type="ECO:0000313" key="4">
    <source>
        <dbReference type="Proteomes" id="UP000316598"/>
    </source>
</evidence>
<keyword evidence="1" id="KW-0862">Zinc</keyword>
<dbReference type="InterPro" id="IPR052891">
    <property type="entry name" value="DNA-3mA_glycosylase"/>
</dbReference>
<dbReference type="Gene3D" id="1.10.340.30">
    <property type="entry name" value="Hypothetical protein, domain 2"/>
    <property type="match status" value="1"/>
</dbReference>
<comment type="caution">
    <text evidence="3">The sequence shown here is derived from an EMBL/GenBank/DDBJ whole genome shotgun (WGS) entry which is preliminary data.</text>
</comment>
<feature type="binding site" evidence="1">
    <location>
        <position position="195"/>
    </location>
    <ligand>
        <name>Zn(2+)</name>
        <dbReference type="ChEBI" id="CHEBI:29105"/>
    </ligand>
</feature>
<evidence type="ECO:0000256" key="2">
    <source>
        <dbReference type="SAM" id="MobiDB-lite"/>
    </source>
</evidence>